<evidence type="ECO:0000256" key="1">
    <source>
        <dbReference type="ARBA" id="ARBA00022737"/>
    </source>
</evidence>
<dbReference type="SMART" id="SM00028">
    <property type="entry name" value="TPR"/>
    <property type="match status" value="5"/>
</dbReference>
<dbReference type="PANTHER" id="PTHR45641">
    <property type="entry name" value="TETRATRICOPEPTIDE REPEAT PROTEIN (AFU_ORTHOLOGUE AFUA_6G03870)"/>
    <property type="match status" value="1"/>
</dbReference>
<feature type="compositionally biased region" description="Polar residues" evidence="5">
    <location>
        <begin position="133"/>
        <end position="144"/>
    </location>
</feature>
<dbReference type="KEGG" id="ngr:NAEGRDRAFT_62385"/>
<evidence type="ECO:0000256" key="5">
    <source>
        <dbReference type="SAM" id="MobiDB-lite"/>
    </source>
</evidence>
<feature type="compositionally biased region" description="Basic and acidic residues" evidence="5">
    <location>
        <begin position="68"/>
        <end position="83"/>
    </location>
</feature>
<dbReference type="STRING" id="5762.D2V0R3"/>
<feature type="region of interest" description="Disordered" evidence="5">
    <location>
        <begin position="111"/>
        <end position="144"/>
    </location>
</feature>
<dbReference type="Proteomes" id="UP000006671">
    <property type="component" value="Unassembled WGS sequence"/>
</dbReference>
<dbReference type="OrthoDB" id="9986634at2759"/>
<evidence type="ECO:0000256" key="4">
    <source>
        <dbReference type="SAM" id="Coils"/>
    </source>
</evidence>
<accession>D2V0R3</accession>
<feature type="compositionally biased region" description="Low complexity" evidence="5">
    <location>
        <begin position="123"/>
        <end position="132"/>
    </location>
</feature>
<dbReference type="PROSITE" id="PS50005">
    <property type="entry name" value="TPR"/>
    <property type="match status" value="1"/>
</dbReference>
<dbReference type="Pfam" id="PF13424">
    <property type="entry name" value="TPR_12"/>
    <property type="match status" value="1"/>
</dbReference>
<dbReference type="PANTHER" id="PTHR45641:SF19">
    <property type="entry name" value="NEPHROCYSTIN-3"/>
    <property type="match status" value="1"/>
</dbReference>
<gene>
    <name evidence="6" type="ORF">NAEGRDRAFT_62385</name>
</gene>
<feature type="region of interest" description="Disordered" evidence="5">
    <location>
        <begin position="52"/>
        <end position="83"/>
    </location>
</feature>
<dbReference type="RefSeq" id="XP_002682516.1">
    <property type="nucleotide sequence ID" value="XM_002682470.1"/>
</dbReference>
<dbReference type="Gene3D" id="1.25.40.10">
    <property type="entry name" value="Tetratricopeptide repeat domain"/>
    <property type="match status" value="2"/>
</dbReference>
<dbReference type="SUPFAM" id="SSF48452">
    <property type="entry name" value="TPR-like"/>
    <property type="match status" value="3"/>
</dbReference>
<proteinExistence type="predicted"/>
<dbReference type="EMBL" id="GG738847">
    <property type="protein sequence ID" value="EFC49772.1"/>
    <property type="molecule type" value="Genomic_DNA"/>
</dbReference>
<evidence type="ECO:0000256" key="3">
    <source>
        <dbReference type="PROSITE-ProRule" id="PRU00339"/>
    </source>
</evidence>
<evidence type="ECO:0000313" key="6">
    <source>
        <dbReference type="EMBL" id="EFC49772.1"/>
    </source>
</evidence>
<organism evidence="7">
    <name type="scientific">Naegleria gruberi</name>
    <name type="common">Amoeba</name>
    <dbReference type="NCBI Taxonomy" id="5762"/>
    <lineage>
        <taxon>Eukaryota</taxon>
        <taxon>Discoba</taxon>
        <taxon>Heterolobosea</taxon>
        <taxon>Tetramitia</taxon>
        <taxon>Eutetramitia</taxon>
        <taxon>Vahlkampfiidae</taxon>
        <taxon>Naegleria</taxon>
    </lineage>
</organism>
<protein>
    <submittedName>
        <fullName evidence="6">Predicted protein</fullName>
    </submittedName>
</protein>
<dbReference type="InterPro" id="IPR019734">
    <property type="entry name" value="TPR_rpt"/>
</dbReference>
<evidence type="ECO:0000313" key="7">
    <source>
        <dbReference type="Proteomes" id="UP000006671"/>
    </source>
</evidence>
<dbReference type="AlphaFoldDB" id="D2V0R3"/>
<reference evidence="6 7" key="1">
    <citation type="journal article" date="2010" name="Cell">
        <title>The genome of Naegleria gruberi illuminates early eukaryotic versatility.</title>
        <authorList>
            <person name="Fritz-Laylin L.K."/>
            <person name="Prochnik S.E."/>
            <person name="Ginger M.L."/>
            <person name="Dacks J.B."/>
            <person name="Carpenter M.L."/>
            <person name="Field M.C."/>
            <person name="Kuo A."/>
            <person name="Paredez A."/>
            <person name="Chapman J."/>
            <person name="Pham J."/>
            <person name="Shu S."/>
            <person name="Neupane R."/>
            <person name="Cipriano M."/>
            <person name="Mancuso J."/>
            <person name="Tu H."/>
            <person name="Salamov A."/>
            <person name="Lindquist E."/>
            <person name="Shapiro H."/>
            <person name="Lucas S."/>
            <person name="Grigoriev I.V."/>
            <person name="Cande W.Z."/>
            <person name="Fulton C."/>
            <person name="Rokhsar D.S."/>
            <person name="Dawson S.C."/>
        </authorList>
    </citation>
    <scope>NUCLEOTIDE SEQUENCE [LARGE SCALE GENOMIC DNA]</scope>
    <source>
        <strain evidence="6 7">NEG-M</strain>
    </source>
</reference>
<feature type="coiled-coil region" evidence="4">
    <location>
        <begin position="292"/>
        <end position="319"/>
    </location>
</feature>
<dbReference type="VEuPathDB" id="AmoebaDB:NAEGRDRAFT_62385"/>
<keyword evidence="4" id="KW-0175">Coiled coil</keyword>
<dbReference type="InterPro" id="IPR011990">
    <property type="entry name" value="TPR-like_helical_dom_sf"/>
</dbReference>
<keyword evidence="2 3" id="KW-0802">TPR repeat</keyword>
<sequence length="563" mass="64531">MSKEELPLDIEDSYYQHQPILQDFSYFGYYPPKHIVDAQQAVKSKLIRSAKKEAAASSSGKSTLRYKKLQEQAKKTKETIKNERENDIMHMLRILKGPDTEKDDPISFEEIRNLPIDNEPPTSSRSSRSESSITYVSKQQSPVKTTRFEDPKLFSLTDREDLLPPKQKLLVLESKITRLKELNKHQAVVDLRTMAIALTKLLYGGQSVRLAEHYLDIGDSYTKIKAYEQASSYLKKGLMLLTQIISNQSFPKLINEGAPEVLDIELEYQDARKLLPHVLLQCGKCYIDQGLMKEAYGCLKEAKRQVDALEEDERDVTITFDISLQLSYLYTRMQRYDVSLAHLIQAWESKLNMSGTSTHPDIAKVFREMAYVHIKNGTTNEAIENFQKAKKVYEDLGTGVDLLNAAVTSYTIAGLYRESQNLNKSIEFYQDASKGVESYYGPYHKKTIRVFEKFASSVLEDAQARDNDREGLTRAILIYKELQKRKTKLHGSDSQEVAVTLETLGDIEYAMESYANALLYYEKAWLLCEEILGSSSYNTISLNEKRTRTKQVAKQQEEEDLRL</sequence>
<evidence type="ECO:0000256" key="2">
    <source>
        <dbReference type="ARBA" id="ARBA00022803"/>
    </source>
</evidence>
<dbReference type="InParanoid" id="D2V0R3"/>
<dbReference type="Pfam" id="PF13374">
    <property type="entry name" value="TPR_10"/>
    <property type="match status" value="1"/>
</dbReference>
<name>D2V0R3_NAEGR</name>
<keyword evidence="7" id="KW-1185">Reference proteome</keyword>
<keyword evidence="1" id="KW-0677">Repeat</keyword>
<dbReference type="GeneID" id="8855446"/>
<feature type="repeat" description="TPR" evidence="3">
    <location>
        <begin position="363"/>
        <end position="396"/>
    </location>
</feature>